<proteinExistence type="predicted"/>
<dbReference type="Gene3D" id="3.40.50.880">
    <property type="match status" value="1"/>
</dbReference>
<name>A0A4P6YE94_9FLAO</name>
<evidence type="ECO:0000313" key="2">
    <source>
        <dbReference type="EMBL" id="QBN20688.1"/>
    </source>
</evidence>
<accession>A0A4P6YE94</accession>
<dbReference type="Proteomes" id="UP000291124">
    <property type="component" value="Chromosome"/>
</dbReference>
<evidence type="ECO:0000313" key="3">
    <source>
        <dbReference type="Proteomes" id="UP000291124"/>
    </source>
</evidence>
<dbReference type="OrthoDB" id="9816308at2"/>
<dbReference type="AlphaFoldDB" id="A0A4P6YE94"/>
<sequence length="235" mass="26451">MVISAASQETNDSNKLTSLQDKKVLLVYGGWEGHQPKVFAERVNKWLEKEGAKVTMSDSLGVYTQKEIMDNTDLVIQYWTMGQISKEQSKALLDAVKNGTGIAGCHGGLGDSFRNNTDYQYMIGGQFVTHPGGLIDYDITISKDNNPITKGIKNFSVKNTEQYYMHIDPKVKILATTTFSDTHNYWIKGTVMPVCWTTQYAKGKVFYLSIGHDPKDFDNPAAWQLLTRGFKWVCK</sequence>
<dbReference type="SUPFAM" id="SSF52317">
    <property type="entry name" value="Class I glutamine amidotransferase-like"/>
    <property type="match status" value="1"/>
</dbReference>
<organism evidence="2 3">
    <name type="scientific">Flavobacterium nackdongense</name>
    <dbReference type="NCBI Taxonomy" id="2547394"/>
    <lineage>
        <taxon>Bacteria</taxon>
        <taxon>Pseudomonadati</taxon>
        <taxon>Bacteroidota</taxon>
        <taxon>Flavobacteriia</taxon>
        <taxon>Flavobacteriales</taxon>
        <taxon>Flavobacteriaceae</taxon>
        <taxon>Flavobacterium</taxon>
    </lineage>
</organism>
<protein>
    <submittedName>
        <fullName evidence="2">ThuA domain-containing protein</fullName>
    </submittedName>
</protein>
<dbReference type="PANTHER" id="PTHR40469">
    <property type="entry name" value="SECRETED GLYCOSYL HYDROLASE"/>
    <property type="match status" value="1"/>
</dbReference>
<keyword evidence="3" id="KW-1185">Reference proteome</keyword>
<dbReference type="KEGG" id="fnk:E1750_17240"/>
<feature type="domain" description="ThuA-like" evidence="1">
    <location>
        <begin position="23"/>
        <end position="233"/>
    </location>
</feature>
<dbReference type="EMBL" id="CP037933">
    <property type="protein sequence ID" value="QBN20688.1"/>
    <property type="molecule type" value="Genomic_DNA"/>
</dbReference>
<dbReference type="PANTHER" id="PTHR40469:SF2">
    <property type="entry name" value="GALACTOSE-BINDING DOMAIN-LIKE SUPERFAMILY PROTEIN"/>
    <property type="match status" value="1"/>
</dbReference>
<gene>
    <name evidence="2" type="ORF">E1750_17240</name>
</gene>
<dbReference type="Pfam" id="PF06283">
    <property type="entry name" value="ThuA"/>
    <property type="match status" value="1"/>
</dbReference>
<dbReference type="InterPro" id="IPR029062">
    <property type="entry name" value="Class_I_gatase-like"/>
</dbReference>
<dbReference type="InterPro" id="IPR029010">
    <property type="entry name" value="ThuA-like"/>
</dbReference>
<evidence type="ECO:0000259" key="1">
    <source>
        <dbReference type="Pfam" id="PF06283"/>
    </source>
</evidence>
<reference evidence="3" key="1">
    <citation type="submission" date="2019-03" db="EMBL/GenBank/DDBJ databases">
        <title>Flavobacterium sp.</title>
        <authorList>
            <person name="Kim H."/>
        </authorList>
    </citation>
    <scope>NUCLEOTIDE SEQUENCE [LARGE SCALE GENOMIC DNA]</scope>
    <source>
        <strain evidence="3">GS13</strain>
    </source>
</reference>